<comment type="similarity">
    <text evidence="1">Belongs to the short-chain dehydrogenases/reductases (SDR) family.</text>
</comment>
<dbReference type="EMBL" id="JASSZA010000005">
    <property type="protein sequence ID" value="KAK2111927.1"/>
    <property type="molecule type" value="Genomic_DNA"/>
</dbReference>
<feature type="region of interest" description="Disordered" evidence="3">
    <location>
        <begin position="68"/>
        <end position="97"/>
    </location>
</feature>
<dbReference type="PANTHER" id="PTHR43391:SF15">
    <property type="entry name" value="17-BETA-HYDROXYSTEROID DEHYDROGENASE TYPE 1"/>
    <property type="match status" value="1"/>
</dbReference>
<dbReference type="Proteomes" id="UP001266305">
    <property type="component" value="Unassembled WGS sequence"/>
</dbReference>
<organism evidence="4 5">
    <name type="scientific">Saguinus oedipus</name>
    <name type="common">Cotton-top tamarin</name>
    <name type="synonym">Oedipomidas oedipus</name>
    <dbReference type="NCBI Taxonomy" id="9490"/>
    <lineage>
        <taxon>Eukaryota</taxon>
        <taxon>Metazoa</taxon>
        <taxon>Chordata</taxon>
        <taxon>Craniata</taxon>
        <taxon>Vertebrata</taxon>
        <taxon>Euteleostomi</taxon>
        <taxon>Mammalia</taxon>
        <taxon>Eutheria</taxon>
        <taxon>Euarchontoglires</taxon>
        <taxon>Primates</taxon>
        <taxon>Haplorrhini</taxon>
        <taxon>Platyrrhini</taxon>
        <taxon>Cebidae</taxon>
        <taxon>Callitrichinae</taxon>
        <taxon>Saguinus</taxon>
    </lineage>
</organism>
<comment type="caution">
    <text evidence="4">The sequence shown here is derived from an EMBL/GenBank/DDBJ whole genome shotgun (WGS) entry which is preliminary data.</text>
</comment>
<evidence type="ECO:0000256" key="3">
    <source>
        <dbReference type="SAM" id="MobiDB-lite"/>
    </source>
</evidence>
<accession>A0ABQ9VRN6</accession>
<evidence type="ECO:0000256" key="2">
    <source>
        <dbReference type="ARBA" id="ARBA00023002"/>
    </source>
</evidence>
<evidence type="ECO:0000313" key="5">
    <source>
        <dbReference type="Proteomes" id="UP001266305"/>
    </source>
</evidence>
<name>A0ABQ9VRN6_SAGOE</name>
<dbReference type="Gene3D" id="3.40.50.720">
    <property type="entry name" value="NAD(P)-binding Rossmann-like Domain"/>
    <property type="match status" value="1"/>
</dbReference>
<dbReference type="SUPFAM" id="SSF51735">
    <property type="entry name" value="NAD(P)-binding Rossmann-fold domains"/>
    <property type="match status" value="1"/>
</dbReference>
<dbReference type="PANTHER" id="PTHR43391">
    <property type="entry name" value="RETINOL DEHYDROGENASE-RELATED"/>
    <property type="match status" value="1"/>
</dbReference>
<proteinExistence type="inferred from homology"/>
<keyword evidence="5" id="KW-1185">Reference proteome</keyword>
<gene>
    <name evidence="4" type="ORF">P7K49_011673</name>
</gene>
<reference evidence="4 5" key="1">
    <citation type="submission" date="2023-05" db="EMBL/GenBank/DDBJ databases">
        <title>B98-5 Cell Line De Novo Hybrid Assembly: An Optical Mapping Approach.</title>
        <authorList>
            <person name="Kananen K."/>
            <person name="Auerbach J.A."/>
            <person name="Kautto E."/>
            <person name="Blachly J.S."/>
        </authorList>
    </citation>
    <scope>NUCLEOTIDE SEQUENCE [LARGE SCALE GENOMIC DNA]</scope>
    <source>
        <strain evidence="4">B95-8</strain>
        <tissue evidence="4">Cell line</tissue>
    </source>
</reference>
<dbReference type="InterPro" id="IPR036291">
    <property type="entry name" value="NAD(P)-bd_dom_sf"/>
</dbReference>
<protein>
    <submittedName>
        <fullName evidence="4">Uncharacterized protein</fullName>
    </submittedName>
</protein>
<evidence type="ECO:0000256" key="1">
    <source>
        <dbReference type="ARBA" id="ARBA00006484"/>
    </source>
</evidence>
<keyword evidence="2" id="KW-0560">Oxidoreductase</keyword>
<sequence>MRDLKTQGQLWEAARAQGCPQNSLEMLQLGVRDSNSVADAHAWVTEGRVDILGEPRETLGLLGAFSPLRSNHQVPRPREHKGTGGAEGDAEAAPASVPTVCNSGQDLLGPLEALGVDAVGSVLDVNMAGKVRMLQAVLPEMKRRSSGADKAAAPGSSSVELSLEGRLRVEGQSAWRGTVCAGMAPWSLSLGNLFSSHQVCPSMTITAPASLRWKAYARVWRFCCRPLGSSE</sequence>
<evidence type="ECO:0000313" key="4">
    <source>
        <dbReference type="EMBL" id="KAK2111927.1"/>
    </source>
</evidence>